<dbReference type="SUPFAM" id="SSF55729">
    <property type="entry name" value="Acyl-CoA N-acyltransferases (Nat)"/>
    <property type="match status" value="1"/>
</dbReference>
<dbReference type="Proteomes" id="UP000092634">
    <property type="component" value="Unassembled WGS sequence"/>
</dbReference>
<proteinExistence type="predicted"/>
<dbReference type="PANTHER" id="PTHR43877">
    <property type="entry name" value="AMINOALKYLPHOSPHONATE N-ACETYLTRANSFERASE-RELATED-RELATED"/>
    <property type="match status" value="1"/>
</dbReference>
<evidence type="ECO:0000256" key="2">
    <source>
        <dbReference type="ARBA" id="ARBA00023315"/>
    </source>
</evidence>
<accession>A0A1E8PNK3</accession>
<dbReference type="Pfam" id="PF00583">
    <property type="entry name" value="Acetyltransf_1"/>
    <property type="match status" value="1"/>
</dbReference>
<comment type="caution">
    <text evidence="4">The sequence shown here is derived from an EMBL/GenBank/DDBJ whole genome shotgun (WGS) entry which is preliminary data.</text>
</comment>
<dbReference type="InterPro" id="IPR000182">
    <property type="entry name" value="GNAT_dom"/>
</dbReference>
<sequence length="156" mass="17023">MTIHRASITFHAANADDTATFIALRGKTRQNAVSKERLAEVGITAESWAQMMHSGSLSGQVCHHDGKLVGYCFGERDTGEIIVLALLPEFEGLGIGKSMLEHIMAQLRAHGHARLFLGCSSDPASRSYGFYRHLGWTATGAVDKYGDDVLEFHFTA</sequence>
<dbReference type="PROSITE" id="PS51186">
    <property type="entry name" value="GNAT"/>
    <property type="match status" value="1"/>
</dbReference>
<evidence type="ECO:0000256" key="1">
    <source>
        <dbReference type="ARBA" id="ARBA00022679"/>
    </source>
</evidence>
<reference evidence="4 5" key="1">
    <citation type="submission" date="2016-10" db="EMBL/GenBank/DDBJ databases">
        <title>Updated version of Genome Assembly of Janthinobacterium lividum ERGS5:01.</title>
        <authorList>
            <person name="Kumar R."/>
            <person name="Acharya V."/>
            <person name="Singh D."/>
        </authorList>
    </citation>
    <scope>NUCLEOTIDE SEQUENCE [LARGE SCALE GENOMIC DNA]</scope>
    <source>
        <strain evidence="4 5">ERGS5:01</strain>
    </source>
</reference>
<dbReference type="InterPro" id="IPR050832">
    <property type="entry name" value="Bact_Acetyltransf"/>
</dbReference>
<dbReference type="InterPro" id="IPR016181">
    <property type="entry name" value="Acyl_CoA_acyltransferase"/>
</dbReference>
<keyword evidence="2" id="KW-0012">Acyltransferase</keyword>
<dbReference type="AlphaFoldDB" id="A0A1E8PNK3"/>
<dbReference type="PANTHER" id="PTHR43877:SF2">
    <property type="entry name" value="AMINOALKYLPHOSPHONATE N-ACETYLTRANSFERASE-RELATED"/>
    <property type="match status" value="1"/>
</dbReference>
<feature type="domain" description="N-acetyltransferase" evidence="3">
    <location>
        <begin position="8"/>
        <end position="156"/>
    </location>
</feature>
<dbReference type="Gene3D" id="3.40.630.30">
    <property type="match status" value="1"/>
</dbReference>
<evidence type="ECO:0000313" key="5">
    <source>
        <dbReference type="Proteomes" id="UP000092634"/>
    </source>
</evidence>
<gene>
    <name evidence="4" type="ORF">BA896_000990</name>
</gene>
<name>A0A1E8PNK3_9BURK</name>
<organism evidence="4 5">
    <name type="scientific">Janthinobacterium lividum</name>
    <dbReference type="NCBI Taxonomy" id="29581"/>
    <lineage>
        <taxon>Bacteria</taxon>
        <taxon>Pseudomonadati</taxon>
        <taxon>Pseudomonadota</taxon>
        <taxon>Betaproteobacteria</taxon>
        <taxon>Burkholderiales</taxon>
        <taxon>Oxalobacteraceae</taxon>
        <taxon>Janthinobacterium</taxon>
    </lineage>
</organism>
<evidence type="ECO:0000313" key="4">
    <source>
        <dbReference type="EMBL" id="OFJ47791.1"/>
    </source>
</evidence>
<keyword evidence="1 4" id="KW-0808">Transferase</keyword>
<dbReference type="CDD" id="cd04301">
    <property type="entry name" value="NAT_SF"/>
    <property type="match status" value="1"/>
</dbReference>
<evidence type="ECO:0000259" key="3">
    <source>
        <dbReference type="PROSITE" id="PS51186"/>
    </source>
</evidence>
<dbReference type="EMBL" id="MAQB02000001">
    <property type="protein sequence ID" value="OFJ47791.1"/>
    <property type="molecule type" value="Genomic_DNA"/>
</dbReference>
<dbReference type="GO" id="GO:0016747">
    <property type="term" value="F:acyltransferase activity, transferring groups other than amino-acyl groups"/>
    <property type="evidence" value="ECO:0007669"/>
    <property type="project" value="InterPro"/>
</dbReference>
<protein>
    <submittedName>
        <fullName evidence="4">GNAT family N-acetyltransferase</fullName>
    </submittedName>
</protein>